<comment type="subcellular location">
    <subcellularLocation>
        <location evidence="1">Cell membrane</location>
        <topology evidence="1">Multi-pass membrane protein</topology>
    </subcellularLocation>
</comment>
<dbReference type="EMBL" id="LANJ01000011">
    <property type="protein sequence ID" value="KKC39681.1"/>
    <property type="molecule type" value="Genomic_DNA"/>
</dbReference>
<keyword evidence="3 6" id="KW-0812">Transmembrane</keyword>
<keyword evidence="2" id="KW-1003">Cell membrane</keyword>
<keyword evidence="4 6" id="KW-1133">Transmembrane helix</keyword>
<dbReference type="STRING" id="1293439.WH87_05910"/>
<evidence type="ECO:0000313" key="8">
    <source>
        <dbReference type="Proteomes" id="UP000033411"/>
    </source>
</evidence>
<feature type="transmembrane region" description="Helical" evidence="6">
    <location>
        <begin position="98"/>
        <end position="120"/>
    </location>
</feature>
<feature type="transmembrane region" description="Helical" evidence="6">
    <location>
        <begin position="324"/>
        <end position="343"/>
    </location>
</feature>
<feature type="transmembrane region" description="Helical" evidence="6">
    <location>
        <begin position="50"/>
        <end position="77"/>
    </location>
</feature>
<dbReference type="RefSeq" id="WP_046138091.1">
    <property type="nucleotide sequence ID" value="NZ_LANJ01000011.1"/>
</dbReference>
<dbReference type="PANTHER" id="PTHR33529:SF6">
    <property type="entry name" value="YJGP_YJGQ FAMILY PERMEASE"/>
    <property type="match status" value="1"/>
</dbReference>
<proteinExistence type="predicted"/>
<protein>
    <recommendedName>
        <fullName evidence="9">Lipopolysaccharide export system permease protein</fullName>
    </recommendedName>
</protein>
<dbReference type="Pfam" id="PF03739">
    <property type="entry name" value="LptF_LptG"/>
    <property type="match status" value="1"/>
</dbReference>
<dbReference type="GO" id="GO:0015920">
    <property type="term" value="P:lipopolysaccharide transport"/>
    <property type="evidence" value="ECO:0007669"/>
    <property type="project" value="TreeGrafter"/>
</dbReference>
<dbReference type="PANTHER" id="PTHR33529">
    <property type="entry name" value="SLR0882 PROTEIN-RELATED"/>
    <property type="match status" value="1"/>
</dbReference>
<dbReference type="AlphaFoldDB" id="A0A0F5QG21"/>
<dbReference type="Proteomes" id="UP000033411">
    <property type="component" value="Unassembled WGS sequence"/>
</dbReference>
<dbReference type="PATRIC" id="fig|1293439.3.peg.748"/>
<feature type="transmembrane region" description="Helical" evidence="6">
    <location>
        <begin position="12"/>
        <end position="30"/>
    </location>
</feature>
<reference evidence="7 8" key="1">
    <citation type="submission" date="2015-03" db="EMBL/GenBank/DDBJ databases">
        <authorList>
            <person name="Lepp D."/>
            <person name="Hassan Y.I."/>
            <person name="Li X.-Z."/>
            <person name="Zhou T."/>
        </authorList>
    </citation>
    <scope>NUCLEOTIDE SEQUENCE [LARGE SCALE GENOMIC DNA]</scope>
    <source>
        <strain evidence="7 8">E84</strain>
    </source>
</reference>
<comment type="caution">
    <text evidence="7">The sequence shown here is derived from an EMBL/GenBank/DDBJ whole genome shotgun (WGS) entry which is preliminary data.</text>
</comment>
<organism evidence="7 8">
    <name type="scientific">Devosia epidermidihirudinis</name>
    <dbReference type="NCBI Taxonomy" id="1293439"/>
    <lineage>
        <taxon>Bacteria</taxon>
        <taxon>Pseudomonadati</taxon>
        <taxon>Pseudomonadota</taxon>
        <taxon>Alphaproteobacteria</taxon>
        <taxon>Hyphomicrobiales</taxon>
        <taxon>Devosiaceae</taxon>
        <taxon>Devosia</taxon>
    </lineage>
</organism>
<evidence type="ECO:0000313" key="7">
    <source>
        <dbReference type="EMBL" id="KKC39681.1"/>
    </source>
</evidence>
<keyword evidence="8" id="KW-1185">Reference proteome</keyword>
<dbReference type="OrthoDB" id="8477889at2"/>
<dbReference type="GO" id="GO:0043190">
    <property type="term" value="C:ATP-binding cassette (ABC) transporter complex"/>
    <property type="evidence" value="ECO:0007669"/>
    <property type="project" value="TreeGrafter"/>
</dbReference>
<evidence type="ECO:0000256" key="4">
    <source>
        <dbReference type="ARBA" id="ARBA00022989"/>
    </source>
</evidence>
<evidence type="ECO:0000256" key="5">
    <source>
        <dbReference type="ARBA" id="ARBA00023136"/>
    </source>
</evidence>
<name>A0A0F5QG21_9HYPH</name>
<evidence type="ECO:0000256" key="2">
    <source>
        <dbReference type="ARBA" id="ARBA00022475"/>
    </source>
</evidence>
<dbReference type="InterPro" id="IPR005495">
    <property type="entry name" value="LptG/LptF_permease"/>
</dbReference>
<gene>
    <name evidence="7" type="ORF">WH87_05910</name>
</gene>
<sequence length="356" mass="38882">MRRLTRYLSRQFVTDAVILFAVLCVLLWLVNCLRSFDVVSVKGQGLLTLGYQALLTMPTLSLLFFYICIGIGLARALNALRLSHELHIIHTINGLGSLFRAVGVVTAVGVAAVLLLTNFIEPYANKRLNDLSASVAADLLSSALKPQRFTQVTPGVTVWIGNRSGSGEIQEFFADDRRDPETRRTYIADTARVSSDGDNYVIELRNGSLQYTQASGRFSEITFGRYDLSVDRLTAPVGENYGPETQDSITIISDMLQSGDWPAYNVSVLVNRMTEGARVVGIALIVLCISGFPSGRRTRFSVPMEAVVMLIAFTERGLSSYSPTGPATGAAVMILVGLGVICWRVRPRRIPEAVPA</sequence>
<accession>A0A0F5QG21</accession>
<evidence type="ECO:0000256" key="3">
    <source>
        <dbReference type="ARBA" id="ARBA00022692"/>
    </source>
</evidence>
<evidence type="ECO:0008006" key="9">
    <source>
        <dbReference type="Google" id="ProtNLM"/>
    </source>
</evidence>
<evidence type="ECO:0000256" key="1">
    <source>
        <dbReference type="ARBA" id="ARBA00004651"/>
    </source>
</evidence>
<keyword evidence="5 6" id="KW-0472">Membrane</keyword>
<evidence type="ECO:0000256" key="6">
    <source>
        <dbReference type="SAM" id="Phobius"/>
    </source>
</evidence>